<gene>
    <name evidence="1" type="ORF">NEZAVI_LOCUS3356</name>
</gene>
<dbReference type="Gene3D" id="2.30.42.10">
    <property type="match status" value="1"/>
</dbReference>
<dbReference type="Proteomes" id="UP001152798">
    <property type="component" value="Chromosome 2"/>
</dbReference>
<dbReference type="InterPro" id="IPR036034">
    <property type="entry name" value="PDZ_sf"/>
</dbReference>
<keyword evidence="2" id="KW-1185">Reference proteome</keyword>
<accession>A0A9P0E9H8</accession>
<dbReference type="EMBL" id="OV725078">
    <property type="protein sequence ID" value="CAH1392553.1"/>
    <property type="molecule type" value="Genomic_DNA"/>
</dbReference>
<evidence type="ECO:0000313" key="1">
    <source>
        <dbReference type="EMBL" id="CAH1392553.1"/>
    </source>
</evidence>
<sequence>MQLIQLVRLRNKNLCRDSENGSASMLCHFWEEVNGHRLLGMNHIEVVTILKELPVAVRMVCARRMGEASRLIDTSQDRAAFAARVCI</sequence>
<organism evidence="1 2">
    <name type="scientific">Nezara viridula</name>
    <name type="common">Southern green stink bug</name>
    <name type="synonym">Cimex viridulus</name>
    <dbReference type="NCBI Taxonomy" id="85310"/>
    <lineage>
        <taxon>Eukaryota</taxon>
        <taxon>Metazoa</taxon>
        <taxon>Ecdysozoa</taxon>
        <taxon>Arthropoda</taxon>
        <taxon>Hexapoda</taxon>
        <taxon>Insecta</taxon>
        <taxon>Pterygota</taxon>
        <taxon>Neoptera</taxon>
        <taxon>Paraneoptera</taxon>
        <taxon>Hemiptera</taxon>
        <taxon>Heteroptera</taxon>
        <taxon>Panheteroptera</taxon>
        <taxon>Pentatomomorpha</taxon>
        <taxon>Pentatomoidea</taxon>
        <taxon>Pentatomidae</taxon>
        <taxon>Pentatominae</taxon>
        <taxon>Nezara</taxon>
    </lineage>
</organism>
<protein>
    <submittedName>
        <fullName evidence="1">Uncharacterized protein</fullName>
    </submittedName>
</protein>
<evidence type="ECO:0000313" key="2">
    <source>
        <dbReference type="Proteomes" id="UP001152798"/>
    </source>
</evidence>
<dbReference type="AlphaFoldDB" id="A0A9P0E9H8"/>
<proteinExistence type="predicted"/>
<reference evidence="1" key="1">
    <citation type="submission" date="2022-01" db="EMBL/GenBank/DDBJ databases">
        <authorList>
            <person name="King R."/>
        </authorList>
    </citation>
    <scope>NUCLEOTIDE SEQUENCE</scope>
</reference>
<dbReference type="SUPFAM" id="SSF50156">
    <property type="entry name" value="PDZ domain-like"/>
    <property type="match status" value="1"/>
</dbReference>
<dbReference type="OrthoDB" id="6022242at2759"/>
<name>A0A9P0E9H8_NEZVI</name>